<protein>
    <submittedName>
        <fullName evidence="2">Uncharacterized protein</fullName>
    </submittedName>
</protein>
<accession>A0A9Q1Q891</accession>
<gene>
    <name evidence="2" type="ORF">Cgig2_032894</name>
</gene>
<feature type="region of interest" description="Disordered" evidence="1">
    <location>
        <begin position="68"/>
        <end position="109"/>
    </location>
</feature>
<proteinExistence type="predicted"/>
<feature type="region of interest" description="Disordered" evidence="1">
    <location>
        <begin position="176"/>
        <end position="195"/>
    </location>
</feature>
<organism evidence="2 3">
    <name type="scientific">Carnegiea gigantea</name>
    <dbReference type="NCBI Taxonomy" id="171969"/>
    <lineage>
        <taxon>Eukaryota</taxon>
        <taxon>Viridiplantae</taxon>
        <taxon>Streptophyta</taxon>
        <taxon>Embryophyta</taxon>
        <taxon>Tracheophyta</taxon>
        <taxon>Spermatophyta</taxon>
        <taxon>Magnoliopsida</taxon>
        <taxon>eudicotyledons</taxon>
        <taxon>Gunneridae</taxon>
        <taxon>Pentapetalae</taxon>
        <taxon>Caryophyllales</taxon>
        <taxon>Cactineae</taxon>
        <taxon>Cactaceae</taxon>
        <taxon>Cactoideae</taxon>
        <taxon>Echinocereeae</taxon>
        <taxon>Carnegiea</taxon>
    </lineage>
</organism>
<reference evidence="2" key="1">
    <citation type="submission" date="2022-04" db="EMBL/GenBank/DDBJ databases">
        <title>Carnegiea gigantea Genome sequencing and assembly v2.</title>
        <authorList>
            <person name="Copetti D."/>
            <person name="Sanderson M.J."/>
            <person name="Burquez A."/>
            <person name="Wojciechowski M.F."/>
        </authorList>
    </citation>
    <scope>NUCLEOTIDE SEQUENCE</scope>
    <source>
        <strain evidence="2">SGP5-SGP5p</strain>
        <tissue evidence="2">Aerial part</tissue>
    </source>
</reference>
<dbReference type="EMBL" id="JAKOGI010000596">
    <property type="protein sequence ID" value="KAJ8432613.1"/>
    <property type="molecule type" value="Genomic_DNA"/>
</dbReference>
<comment type="caution">
    <text evidence="2">The sequence shown here is derived from an EMBL/GenBank/DDBJ whole genome shotgun (WGS) entry which is preliminary data.</text>
</comment>
<feature type="compositionally biased region" description="Low complexity" evidence="1">
    <location>
        <begin position="74"/>
        <end position="83"/>
    </location>
</feature>
<dbReference type="Proteomes" id="UP001153076">
    <property type="component" value="Unassembled WGS sequence"/>
</dbReference>
<keyword evidence="3" id="KW-1185">Reference proteome</keyword>
<evidence type="ECO:0000256" key="1">
    <source>
        <dbReference type="SAM" id="MobiDB-lite"/>
    </source>
</evidence>
<evidence type="ECO:0000313" key="2">
    <source>
        <dbReference type="EMBL" id="KAJ8432613.1"/>
    </source>
</evidence>
<name>A0A9Q1Q891_9CARY</name>
<sequence>MSKELRKAQQGKMSIRYLTLMGDARAKLMKAGYEPPEFFGFMFAAPDASKRKLPLLCDKDWFHLLNPYDPTPSQPSSSQLNPSEPSPSQPILTDHTRGNFSKSKKRVEPSLDDIDVGLGGLQSYDLRGLSQPIAIDAYDDANVGDVDEDDASTKRCDEYGASDLEDVNNPAVEDEIPRQLDTGNVDDDGNPYFNL</sequence>
<dbReference type="AlphaFoldDB" id="A0A9Q1Q891"/>
<evidence type="ECO:0000313" key="3">
    <source>
        <dbReference type="Proteomes" id="UP001153076"/>
    </source>
</evidence>